<dbReference type="PANTHER" id="PTHR34472">
    <property type="entry name" value="SULFUR CARRIER PROTEIN THIS"/>
    <property type="match status" value="1"/>
</dbReference>
<reference evidence="1" key="1">
    <citation type="submission" date="2021-01" db="EMBL/GenBank/DDBJ databases">
        <title>Modified the classification status of verrucomicrobia.</title>
        <authorList>
            <person name="Feng X."/>
        </authorList>
    </citation>
    <scope>NUCLEOTIDE SEQUENCE</scope>
    <source>
        <strain evidence="1">KCTC 22041</strain>
    </source>
</reference>
<sequence>MNSETITLNGGPYQLDRPMNLADLLTQLGLEGKPVVVELDEEAVFPRDYSNREVSNGSRVEVVTLAAGG</sequence>
<name>A0A934SDG6_9BACT</name>
<protein>
    <submittedName>
        <fullName evidence="1">Sulfur carrier protein ThiS</fullName>
    </submittedName>
</protein>
<dbReference type="Gene3D" id="3.10.20.30">
    <property type="match status" value="1"/>
</dbReference>
<keyword evidence="2" id="KW-1185">Reference proteome</keyword>
<dbReference type="RefSeq" id="WP_200271125.1">
    <property type="nucleotide sequence ID" value="NZ_JAENIJ010000019.1"/>
</dbReference>
<gene>
    <name evidence="1" type="primary">thiS</name>
    <name evidence="1" type="ORF">JIN85_12400</name>
</gene>
<accession>A0A934SDG6</accession>
<dbReference type="InterPro" id="IPR012675">
    <property type="entry name" value="Beta-grasp_dom_sf"/>
</dbReference>
<dbReference type="Proteomes" id="UP000603141">
    <property type="component" value="Unassembled WGS sequence"/>
</dbReference>
<dbReference type="CDD" id="cd00565">
    <property type="entry name" value="Ubl_ThiS"/>
    <property type="match status" value="1"/>
</dbReference>
<proteinExistence type="predicted"/>
<organism evidence="1 2">
    <name type="scientific">Luteolibacter pohnpeiensis</name>
    <dbReference type="NCBI Taxonomy" id="454153"/>
    <lineage>
        <taxon>Bacteria</taxon>
        <taxon>Pseudomonadati</taxon>
        <taxon>Verrucomicrobiota</taxon>
        <taxon>Verrucomicrobiia</taxon>
        <taxon>Verrucomicrobiales</taxon>
        <taxon>Verrucomicrobiaceae</taxon>
        <taxon>Luteolibacter</taxon>
    </lineage>
</organism>
<dbReference type="NCBIfam" id="TIGR01683">
    <property type="entry name" value="thiS"/>
    <property type="match status" value="1"/>
</dbReference>
<dbReference type="PANTHER" id="PTHR34472:SF1">
    <property type="entry name" value="SULFUR CARRIER PROTEIN THIS"/>
    <property type="match status" value="1"/>
</dbReference>
<comment type="caution">
    <text evidence="1">The sequence shown here is derived from an EMBL/GenBank/DDBJ whole genome shotgun (WGS) entry which is preliminary data.</text>
</comment>
<dbReference type="InterPro" id="IPR016155">
    <property type="entry name" value="Mopterin_synth/thiamin_S_b"/>
</dbReference>
<evidence type="ECO:0000313" key="1">
    <source>
        <dbReference type="EMBL" id="MBK1883218.1"/>
    </source>
</evidence>
<dbReference type="SUPFAM" id="SSF54285">
    <property type="entry name" value="MoaD/ThiS"/>
    <property type="match status" value="1"/>
</dbReference>
<dbReference type="InterPro" id="IPR003749">
    <property type="entry name" value="ThiS/MoaD-like"/>
</dbReference>
<dbReference type="EMBL" id="JAENIJ010000019">
    <property type="protein sequence ID" value="MBK1883218.1"/>
    <property type="molecule type" value="Genomic_DNA"/>
</dbReference>
<dbReference type="AlphaFoldDB" id="A0A934SDG6"/>
<evidence type="ECO:0000313" key="2">
    <source>
        <dbReference type="Proteomes" id="UP000603141"/>
    </source>
</evidence>
<dbReference type="Pfam" id="PF02597">
    <property type="entry name" value="ThiS"/>
    <property type="match status" value="1"/>
</dbReference>
<dbReference type="InterPro" id="IPR010035">
    <property type="entry name" value="Thi_S"/>
</dbReference>